<dbReference type="GO" id="GO:0032153">
    <property type="term" value="C:cell division site"/>
    <property type="evidence" value="ECO:0007669"/>
    <property type="project" value="UniProtKB-UniRule"/>
</dbReference>
<dbReference type="NCBIfam" id="TIGR00065">
    <property type="entry name" value="ftsZ"/>
    <property type="match status" value="1"/>
</dbReference>
<keyword evidence="3 8" id="KW-0132">Cell division</keyword>
<dbReference type="Gene3D" id="3.30.1330.20">
    <property type="entry name" value="Tubulin/FtsZ, C-terminal domain"/>
    <property type="match status" value="1"/>
</dbReference>
<dbReference type="InterPro" id="IPR045061">
    <property type="entry name" value="FtsZ/CetZ"/>
</dbReference>
<keyword evidence="2 8" id="KW-0963">Cytoplasm</keyword>
<dbReference type="SMART" id="SM00865">
    <property type="entry name" value="Tubulin_C"/>
    <property type="match status" value="1"/>
</dbReference>
<dbReference type="CDD" id="cd02201">
    <property type="entry name" value="FtsZ_type1"/>
    <property type="match status" value="1"/>
</dbReference>
<feature type="compositionally biased region" description="Basic and acidic residues" evidence="11">
    <location>
        <begin position="471"/>
        <end position="509"/>
    </location>
</feature>
<keyword evidence="4 8" id="KW-0547">Nucleotide-binding</keyword>
<evidence type="ECO:0000313" key="14">
    <source>
        <dbReference type="EMBL" id="PKR79844.1"/>
    </source>
</evidence>
<dbReference type="PROSITE" id="PS01135">
    <property type="entry name" value="FTSZ_2"/>
    <property type="match status" value="1"/>
</dbReference>
<keyword evidence="6 8" id="KW-0717">Septation</keyword>
<feature type="region of interest" description="Disordered" evidence="11">
    <location>
        <begin position="343"/>
        <end position="525"/>
    </location>
</feature>
<evidence type="ECO:0000256" key="6">
    <source>
        <dbReference type="ARBA" id="ARBA00023210"/>
    </source>
</evidence>
<dbReference type="InterPro" id="IPR000158">
    <property type="entry name" value="Cell_div_FtsZ"/>
</dbReference>
<dbReference type="AlphaFoldDB" id="A0A2I0QZS5"/>
<dbReference type="GO" id="GO:0043093">
    <property type="term" value="P:FtsZ-dependent cytokinesis"/>
    <property type="evidence" value="ECO:0007669"/>
    <property type="project" value="UniProtKB-UniRule"/>
</dbReference>
<keyword evidence="7 8" id="KW-0131">Cell cycle</keyword>
<feature type="binding site" evidence="8">
    <location>
        <position position="139"/>
    </location>
    <ligand>
        <name>GTP</name>
        <dbReference type="ChEBI" id="CHEBI:37565"/>
    </ligand>
</feature>
<dbReference type="OrthoDB" id="9813375at2"/>
<keyword evidence="15" id="KW-1185">Reference proteome</keyword>
<dbReference type="InterPro" id="IPR024757">
    <property type="entry name" value="FtsZ_C"/>
</dbReference>
<evidence type="ECO:0000256" key="1">
    <source>
        <dbReference type="ARBA" id="ARBA00009690"/>
    </source>
</evidence>
<proteinExistence type="inferred from homology"/>
<evidence type="ECO:0000256" key="4">
    <source>
        <dbReference type="ARBA" id="ARBA00022741"/>
    </source>
</evidence>
<evidence type="ECO:0000256" key="10">
    <source>
        <dbReference type="RuleBase" id="RU000631"/>
    </source>
</evidence>
<dbReference type="SUPFAM" id="SSF52490">
    <property type="entry name" value="Tubulin nucleotide-binding domain-like"/>
    <property type="match status" value="1"/>
</dbReference>
<dbReference type="HAMAP" id="MF_00909">
    <property type="entry name" value="FtsZ"/>
    <property type="match status" value="1"/>
</dbReference>
<dbReference type="InterPro" id="IPR008280">
    <property type="entry name" value="Tub_FtsZ_C"/>
</dbReference>
<reference evidence="14 15" key="1">
    <citation type="submission" date="2017-12" db="EMBL/GenBank/DDBJ databases">
        <title>The draft genome sequence of Brumimicrobium saltpan LHR20.</title>
        <authorList>
            <person name="Do Z.-J."/>
            <person name="Luo H.-R."/>
        </authorList>
    </citation>
    <scope>NUCLEOTIDE SEQUENCE [LARGE SCALE GENOMIC DNA]</scope>
    <source>
        <strain evidence="14 15">LHR20</strain>
    </source>
</reference>
<feature type="binding site" evidence="8">
    <location>
        <begin position="108"/>
        <end position="110"/>
    </location>
    <ligand>
        <name>GTP</name>
        <dbReference type="ChEBI" id="CHEBI:37565"/>
    </ligand>
</feature>
<dbReference type="Pfam" id="PF00091">
    <property type="entry name" value="Tubulin"/>
    <property type="match status" value="1"/>
</dbReference>
<evidence type="ECO:0000256" key="11">
    <source>
        <dbReference type="SAM" id="MobiDB-lite"/>
    </source>
</evidence>
<dbReference type="PANTHER" id="PTHR30314">
    <property type="entry name" value="CELL DIVISION PROTEIN FTSZ-RELATED"/>
    <property type="match status" value="1"/>
</dbReference>
<feature type="domain" description="Tubulin/FtsZ 2-layer sandwich" evidence="13">
    <location>
        <begin position="206"/>
        <end position="325"/>
    </location>
</feature>
<dbReference type="InterPro" id="IPR018316">
    <property type="entry name" value="Tubulin/FtsZ_2-layer-sand-dom"/>
</dbReference>
<feature type="compositionally biased region" description="Polar residues" evidence="11">
    <location>
        <begin position="373"/>
        <end position="386"/>
    </location>
</feature>
<dbReference type="GO" id="GO:0000917">
    <property type="term" value="P:division septum assembly"/>
    <property type="evidence" value="ECO:0007669"/>
    <property type="project" value="UniProtKB-KW"/>
</dbReference>
<dbReference type="InterPro" id="IPR003008">
    <property type="entry name" value="Tubulin_FtsZ_GTPase"/>
</dbReference>
<evidence type="ECO:0000259" key="13">
    <source>
        <dbReference type="SMART" id="SM00865"/>
    </source>
</evidence>
<dbReference type="InterPro" id="IPR020805">
    <property type="entry name" value="Cell_div_FtsZ_CS"/>
</dbReference>
<feature type="compositionally biased region" description="Polar residues" evidence="11">
    <location>
        <begin position="510"/>
        <end position="525"/>
    </location>
</feature>
<dbReference type="FunFam" id="3.40.50.1440:FF:000023">
    <property type="entry name" value="Cell division protein FtsZ"/>
    <property type="match status" value="1"/>
</dbReference>
<evidence type="ECO:0000259" key="12">
    <source>
        <dbReference type="SMART" id="SM00864"/>
    </source>
</evidence>
<feature type="binding site" evidence="8">
    <location>
        <begin position="20"/>
        <end position="24"/>
    </location>
    <ligand>
        <name>GTP</name>
        <dbReference type="ChEBI" id="CHEBI:37565"/>
    </ligand>
</feature>
<dbReference type="SMART" id="SM00864">
    <property type="entry name" value="Tubulin"/>
    <property type="match status" value="1"/>
</dbReference>
<dbReference type="Proteomes" id="UP000236654">
    <property type="component" value="Unassembled WGS sequence"/>
</dbReference>
<evidence type="ECO:0000313" key="15">
    <source>
        <dbReference type="Proteomes" id="UP000236654"/>
    </source>
</evidence>
<dbReference type="PANTHER" id="PTHR30314:SF3">
    <property type="entry name" value="MITOCHONDRIAL DIVISION PROTEIN FSZA"/>
    <property type="match status" value="1"/>
</dbReference>
<feature type="binding site" evidence="8">
    <location>
        <position position="143"/>
    </location>
    <ligand>
        <name>GTP</name>
        <dbReference type="ChEBI" id="CHEBI:37565"/>
    </ligand>
</feature>
<feature type="compositionally biased region" description="Basic and acidic residues" evidence="11">
    <location>
        <begin position="399"/>
        <end position="421"/>
    </location>
</feature>
<dbReference type="GO" id="GO:0005525">
    <property type="term" value="F:GTP binding"/>
    <property type="evidence" value="ECO:0007669"/>
    <property type="project" value="UniProtKB-UniRule"/>
</dbReference>
<comment type="subunit">
    <text evidence="8">Homodimer. Polymerizes to form a dynamic ring structure in a strictly GTP-dependent manner. Interacts directly with several other division proteins.</text>
</comment>
<evidence type="ECO:0000256" key="5">
    <source>
        <dbReference type="ARBA" id="ARBA00023134"/>
    </source>
</evidence>
<accession>A0A2I0QZS5</accession>
<comment type="similarity">
    <text evidence="1 8 10">Belongs to the FtsZ family.</text>
</comment>
<dbReference type="InterPro" id="IPR037103">
    <property type="entry name" value="Tubulin/FtsZ-like_C"/>
</dbReference>
<dbReference type="EMBL" id="PJNI01000017">
    <property type="protein sequence ID" value="PKR79844.1"/>
    <property type="molecule type" value="Genomic_DNA"/>
</dbReference>
<organism evidence="14 15">
    <name type="scientific">Brumimicrobium salinarum</name>
    <dbReference type="NCBI Taxonomy" id="2058658"/>
    <lineage>
        <taxon>Bacteria</taxon>
        <taxon>Pseudomonadati</taxon>
        <taxon>Bacteroidota</taxon>
        <taxon>Flavobacteriia</taxon>
        <taxon>Flavobacteriales</taxon>
        <taxon>Crocinitomicaceae</taxon>
        <taxon>Brumimicrobium</taxon>
    </lineage>
</organism>
<protein>
    <recommendedName>
        <fullName evidence="8 9">Cell division protein FtsZ</fullName>
    </recommendedName>
</protein>
<dbReference type="InterPro" id="IPR036525">
    <property type="entry name" value="Tubulin/FtsZ_GTPase_sf"/>
</dbReference>
<feature type="compositionally biased region" description="Basic and acidic residues" evidence="11">
    <location>
        <begin position="444"/>
        <end position="457"/>
    </location>
</feature>
<feature type="domain" description="Tubulin/FtsZ GTPase" evidence="12">
    <location>
        <begin position="12"/>
        <end position="204"/>
    </location>
</feature>
<evidence type="ECO:0000256" key="7">
    <source>
        <dbReference type="ARBA" id="ARBA00023306"/>
    </source>
</evidence>
<dbReference type="SUPFAM" id="SSF55307">
    <property type="entry name" value="Tubulin C-terminal domain-like"/>
    <property type="match status" value="1"/>
</dbReference>
<comment type="function">
    <text evidence="8 10">Essential cell division protein that forms a contractile ring structure (Z ring) at the future cell division site. The regulation of the ring assembly controls the timing and the location of cell division. One of the functions of the FtsZ ring is to recruit other cell division proteins to the septum to produce a new cell wall between the dividing cells. Binds GTP and shows GTPase activity.</text>
</comment>
<dbReference type="PRINTS" id="PR00423">
    <property type="entry name" value="CELLDVISFTSZ"/>
</dbReference>
<sequence length="525" mass="57213">MEFDIPNGHSSIIKVIGVGGGGSNAVNHMYNQGIDGVDFIVCNTDKQALDISPIPTKIQLGPSLTEGRGAGSIPEIGMNAAIENIEDIQELLSKNTKMAFVTAGMGGGTGTGAAPVIAKVARELGILTVGIVTVPFNFEGRKRRQQAEEGLETMRESVDTLLVINNERLREISGNLTLGNAFAQADDVLSTAAKGIADVISVTGAINVDFNDVNTVMKNSGVAVMGSAVSEGENRAIESVQAALSSPLLNDNDIEGAEYVLLNITYGSNEVLMDEISDITDYIQDAAGSTADVIWGHGYDESLGEGLSVTIIATGFNQSPVTGFEKAPEKKVKVLEDENKEEIKTPLTNATAKNEYKAPEDEPYIKSEEKEAPTQSETEESSTMNWNVKPINPSESTSSEERSTNEEDKQKTKETVKRYFLDDEMEVEDAFEGNTQSQEVTQEEQQRRTQERMDRIRKYTSHLNSAEGLNELEREPAFKRRKIDLEDTPHSSEESTSRFEATDPNKDDNNTTLRGTNSFLHDNVD</sequence>
<dbReference type="GO" id="GO:0003924">
    <property type="term" value="F:GTPase activity"/>
    <property type="evidence" value="ECO:0007669"/>
    <property type="project" value="UniProtKB-UniRule"/>
</dbReference>
<comment type="caution">
    <text evidence="14">The sequence shown here is derived from an EMBL/GenBank/DDBJ whole genome shotgun (WGS) entry which is preliminary data.</text>
</comment>
<evidence type="ECO:0000256" key="9">
    <source>
        <dbReference type="NCBIfam" id="TIGR00065"/>
    </source>
</evidence>
<comment type="subcellular location">
    <subcellularLocation>
        <location evidence="8">Cytoplasm</location>
    </subcellularLocation>
    <text evidence="8">Assembles at midcell at the inner surface of the cytoplasmic membrane.</text>
</comment>
<dbReference type="GO" id="GO:0051258">
    <property type="term" value="P:protein polymerization"/>
    <property type="evidence" value="ECO:0007669"/>
    <property type="project" value="UniProtKB-UniRule"/>
</dbReference>
<feature type="compositionally biased region" description="Basic and acidic residues" evidence="11">
    <location>
        <begin position="354"/>
        <end position="372"/>
    </location>
</feature>
<evidence type="ECO:0000256" key="2">
    <source>
        <dbReference type="ARBA" id="ARBA00022490"/>
    </source>
</evidence>
<feature type="compositionally biased region" description="Acidic residues" evidence="11">
    <location>
        <begin position="422"/>
        <end position="431"/>
    </location>
</feature>
<keyword evidence="5 8" id="KW-0342">GTP-binding</keyword>
<gene>
    <name evidence="8" type="primary">ftsZ</name>
    <name evidence="14" type="ORF">CW751_12870</name>
</gene>
<feature type="binding site" evidence="8">
    <location>
        <position position="186"/>
    </location>
    <ligand>
        <name>GTP</name>
        <dbReference type="ChEBI" id="CHEBI:37565"/>
    </ligand>
</feature>
<name>A0A2I0QZS5_9FLAO</name>
<evidence type="ECO:0000256" key="3">
    <source>
        <dbReference type="ARBA" id="ARBA00022618"/>
    </source>
</evidence>
<dbReference type="RefSeq" id="WP_101335440.1">
    <property type="nucleotide sequence ID" value="NZ_PJNI01000017.1"/>
</dbReference>
<evidence type="ECO:0000256" key="8">
    <source>
        <dbReference type="HAMAP-Rule" id="MF_00909"/>
    </source>
</evidence>
<dbReference type="Pfam" id="PF12327">
    <property type="entry name" value="FtsZ_C"/>
    <property type="match status" value="1"/>
</dbReference>
<dbReference type="PROSITE" id="PS01134">
    <property type="entry name" value="FTSZ_1"/>
    <property type="match status" value="1"/>
</dbReference>
<dbReference type="GO" id="GO:0005737">
    <property type="term" value="C:cytoplasm"/>
    <property type="evidence" value="ECO:0007669"/>
    <property type="project" value="UniProtKB-SubCell"/>
</dbReference>
<dbReference type="Gene3D" id="3.40.50.1440">
    <property type="entry name" value="Tubulin/FtsZ, GTPase domain"/>
    <property type="match status" value="1"/>
</dbReference>